<sequence length="239" mass="25856">MSAAAPGARTPPHVVLPMAQSQSVPVPLERTRQQIILELCQHYSVDNLSDEGLEQRLDRAHAAASVEELRALVADLPVAQQDTAYVTTTAPLPATGGYNPEHQLIIGVMSGTERRGAWSPALATHVVAVMGGVELDMREARFAPGVTEITVFAVMGGVELIVPPGVHIDMNGFAFMGGFGQRYQSDVPPPPGAPILRIGGFALMGGVDISILYPGERPRDARRRIKVEREKRLLERRTR</sequence>
<dbReference type="EMBL" id="JACHIA010000006">
    <property type="protein sequence ID" value="MBB6070903.1"/>
    <property type="molecule type" value="Genomic_DNA"/>
</dbReference>
<evidence type="ECO:0008006" key="3">
    <source>
        <dbReference type="Google" id="ProtNLM"/>
    </source>
</evidence>
<accession>A0A841GYS5</accession>
<dbReference type="RefSeq" id="WP_183685665.1">
    <property type="nucleotide sequence ID" value="NZ_JACHIA010000006.1"/>
</dbReference>
<keyword evidence="2" id="KW-1185">Reference proteome</keyword>
<proteinExistence type="predicted"/>
<dbReference type="PANTHER" id="PTHR40763">
    <property type="entry name" value="MEMBRANE PROTEIN-RELATED"/>
    <property type="match status" value="1"/>
</dbReference>
<name>A0A841GYS5_9BACT</name>
<evidence type="ECO:0000313" key="1">
    <source>
        <dbReference type="EMBL" id="MBB6070903.1"/>
    </source>
</evidence>
<organism evidence="1 2">
    <name type="scientific">Longimicrobium terrae</name>
    <dbReference type="NCBI Taxonomy" id="1639882"/>
    <lineage>
        <taxon>Bacteria</taxon>
        <taxon>Pseudomonadati</taxon>
        <taxon>Gemmatimonadota</taxon>
        <taxon>Longimicrobiia</taxon>
        <taxon>Longimicrobiales</taxon>
        <taxon>Longimicrobiaceae</taxon>
        <taxon>Longimicrobium</taxon>
    </lineage>
</organism>
<evidence type="ECO:0000313" key="2">
    <source>
        <dbReference type="Proteomes" id="UP000582837"/>
    </source>
</evidence>
<dbReference type="PANTHER" id="PTHR40763:SF4">
    <property type="entry name" value="DUF1707 DOMAIN-CONTAINING PROTEIN"/>
    <property type="match status" value="1"/>
</dbReference>
<dbReference type="AlphaFoldDB" id="A0A841GYS5"/>
<gene>
    <name evidence="1" type="ORF">HNQ61_002525</name>
</gene>
<reference evidence="1 2" key="1">
    <citation type="submission" date="2020-08" db="EMBL/GenBank/DDBJ databases">
        <title>Genomic Encyclopedia of Type Strains, Phase IV (KMG-IV): sequencing the most valuable type-strain genomes for metagenomic binning, comparative biology and taxonomic classification.</title>
        <authorList>
            <person name="Goeker M."/>
        </authorList>
    </citation>
    <scope>NUCLEOTIDE SEQUENCE [LARGE SCALE GENOMIC DNA]</scope>
    <source>
        <strain evidence="1 2">DSM 29007</strain>
    </source>
</reference>
<protein>
    <recommendedName>
        <fullName evidence="3">Cell wall-active antibiotics response LiaF-like C-terminal domain-containing protein</fullName>
    </recommendedName>
</protein>
<comment type="caution">
    <text evidence="1">The sequence shown here is derived from an EMBL/GenBank/DDBJ whole genome shotgun (WGS) entry which is preliminary data.</text>
</comment>
<dbReference type="Proteomes" id="UP000582837">
    <property type="component" value="Unassembled WGS sequence"/>
</dbReference>